<comment type="caution">
    <text evidence="1">The sequence shown here is derived from an EMBL/GenBank/DDBJ whole genome shotgun (WGS) entry which is preliminary data.</text>
</comment>
<gene>
    <name evidence="1" type="ORF">ENH88_12075</name>
</gene>
<dbReference type="InterPro" id="IPR011990">
    <property type="entry name" value="TPR-like_helical_dom_sf"/>
</dbReference>
<accession>A0A7V1CZI7</accession>
<dbReference type="Proteomes" id="UP000886188">
    <property type="component" value="Unassembled WGS sequence"/>
</dbReference>
<dbReference type="Gene3D" id="1.25.40.10">
    <property type="entry name" value="Tetratricopeptide repeat domain"/>
    <property type="match status" value="1"/>
</dbReference>
<reference evidence="1" key="1">
    <citation type="journal article" date="2020" name="mSystems">
        <title>Genome- and Community-Level Interaction Insights into Carbon Utilization and Element Cycling Functions of Hydrothermarchaeota in Hydrothermal Sediment.</title>
        <authorList>
            <person name="Zhou Z."/>
            <person name="Liu Y."/>
            <person name="Xu W."/>
            <person name="Pan J."/>
            <person name="Luo Z.H."/>
            <person name="Li M."/>
        </authorList>
    </citation>
    <scope>NUCLEOTIDE SEQUENCE [LARGE SCALE GENOMIC DNA]</scope>
    <source>
        <strain evidence="1">HyVt-346</strain>
    </source>
</reference>
<dbReference type="AlphaFoldDB" id="A0A7V1CZI7"/>
<name>A0A7V1CZI7_9GAMM</name>
<dbReference type="EMBL" id="DRGM01000128">
    <property type="protein sequence ID" value="HEA17158.1"/>
    <property type="molecule type" value="Genomic_DNA"/>
</dbReference>
<protein>
    <recommendedName>
        <fullName evidence="2">Sel1 repeat family protein</fullName>
    </recommendedName>
</protein>
<evidence type="ECO:0000313" key="1">
    <source>
        <dbReference type="EMBL" id="HEA17158.1"/>
    </source>
</evidence>
<dbReference type="SUPFAM" id="SSF81901">
    <property type="entry name" value="HCP-like"/>
    <property type="match status" value="1"/>
</dbReference>
<sequence>MMLGKIFILSFILSFYAFQIQAKSLSSTLWPDLNINDPKLSMDTVARQCQKSLMYAPEQLEAWCEKAYKMGAWDSLLYIGYHTGDGSRYVKELRSRVLKNELLAIEKLAWLYDGGLFVENNPKESARLYELFLKQGKNVHPRRLMSVHYDLAEIYKRLENWPKVIENAQYVIDHNEGDGSDSLAKSLKAEAQIEMNKASN</sequence>
<evidence type="ECO:0008006" key="2">
    <source>
        <dbReference type="Google" id="ProtNLM"/>
    </source>
</evidence>
<dbReference type="RefSeq" id="WP_304182490.1">
    <property type="nucleotide sequence ID" value="NZ_DRGM01000128.1"/>
</dbReference>
<organism evidence="1">
    <name type="scientific">Pseudoalteromonas prydzensis</name>
    <dbReference type="NCBI Taxonomy" id="182141"/>
    <lineage>
        <taxon>Bacteria</taxon>
        <taxon>Pseudomonadati</taxon>
        <taxon>Pseudomonadota</taxon>
        <taxon>Gammaproteobacteria</taxon>
        <taxon>Alteromonadales</taxon>
        <taxon>Pseudoalteromonadaceae</taxon>
        <taxon>Pseudoalteromonas</taxon>
    </lineage>
</organism>
<proteinExistence type="predicted"/>